<dbReference type="Proteomes" id="UP000785200">
    <property type="component" value="Unassembled WGS sequence"/>
</dbReference>
<comment type="catalytic activity">
    <reaction evidence="2">
        <text>uridine in snRNA = pseudouridine in snRNA</text>
        <dbReference type="Rhea" id="RHEA:51124"/>
        <dbReference type="Rhea" id="RHEA-COMP:12891"/>
        <dbReference type="Rhea" id="RHEA-COMP:12892"/>
        <dbReference type="ChEBI" id="CHEBI:65314"/>
        <dbReference type="ChEBI" id="CHEBI:65315"/>
    </reaction>
</comment>
<comment type="catalytic activity">
    <reaction evidence="1">
        <text>a uridine in mRNA = a pseudouridine in mRNA</text>
        <dbReference type="Rhea" id="RHEA:56644"/>
        <dbReference type="Rhea" id="RHEA-COMP:14658"/>
        <dbReference type="Rhea" id="RHEA-COMP:14659"/>
        <dbReference type="ChEBI" id="CHEBI:65314"/>
        <dbReference type="ChEBI" id="CHEBI:65315"/>
    </reaction>
</comment>
<dbReference type="EMBL" id="VNKQ01000012">
    <property type="protein sequence ID" value="KAG0647773.1"/>
    <property type="molecule type" value="Genomic_DNA"/>
</dbReference>
<evidence type="ECO:0000256" key="14">
    <source>
        <dbReference type="PIRSR" id="PIRSR641708-1"/>
    </source>
</evidence>
<proteinExistence type="inferred from homology"/>
<feature type="compositionally biased region" description="Basic and acidic residues" evidence="16">
    <location>
        <begin position="371"/>
        <end position="382"/>
    </location>
</feature>
<feature type="compositionally biased region" description="Basic and acidic residues" evidence="16">
    <location>
        <begin position="63"/>
        <end position="124"/>
    </location>
</feature>
<evidence type="ECO:0000256" key="7">
    <source>
        <dbReference type="ARBA" id="ARBA00023235"/>
    </source>
</evidence>
<evidence type="ECO:0000256" key="2">
    <source>
        <dbReference type="ARBA" id="ARBA00001832"/>
    </source>
</evidence>
<accession>A0A9P7AVL2</accession>
<name>A0A9P7AVL2_9HELO</name>
<dbReference type="OrthoDB" id="10256309at2759"/>
<keyword evidence="7 18" id="KW-0413">Isomerase</keyword>
<dbReference type="SUPFAM" id="SSF55120">
    <property type="entry name" value="Pseudouridine synthase"/>
    <property type="match status" value="1"/>
</dbReference>
<evidence type="ECO:0000256" key="6">
    <source>
        <dbReference type="ARBA" id="ARBA00022694"/>
    </source>
</evidence>
<dbReference type="FunFam" id="3.30.70.580:FF:000002">
    <property type="entry name" value="tRNA pseudouridine synthase"/>
    <property type="match status" value="1"/>
</dbReference>
<evidence type="ECO:0000256" key="10">
    <source>
        <dbReference type="ARBA" id="ARBA00053072"/>
    </source>
</evidence>
<dbReference type="GO" id="GO:0031120">
    <property type="term" value="P:snRNA pseudouridine synthesis"/>
    <property type="evidence" value="ECO:0007669"/>
    <property type="project" value="UniProtKB-ARBA"/>
</dbReference>
<dbReference type="AlphaFoldDB" id="A0A9P7AVL2"/>
<feature type="compositionally biased region" description="Polar residues" evidence="16">
    <location>
        <begin position="347"/>
        <end position="358"/>
    </location>
</feature>
<keyword evidence="19" id="KW-1185">Reference proteome</keyword>
<reference evidence="18" key="1">
    <citation type="submission" date="2019-07" db="EMBL/GenBank/DDBJ databases">
        <title>Hyphodiscus hymeniophilus genome sequencing and assembly.</title>
        <authorList>
            <person name="Kramer G."/>
            <person name="Nodwell J."/>
        </authorList>
    </citation>
    <scope>NUCLEOTIDE SEQUENCE</scope>
    <source>
        <strain evidence="18">ATCC 34498</strain>
    </source>
</reference>
<evidence type="ECO:0000313" key="19">
    <source>
        <dbReference type="Proteomes" id="UP000785200"/>
    </source>
</evidence>
<evidence type="ECO:0000256" key="5">
    <source>
        <dbReference type="ARBA" id="ARBA00022664"/>
    </source>
</evidence>
<dbReference type="Gene3D" id="3.30.70.660">
    <property type="entry name" value="Pseudouridine synthase I, catalytic domain, C-terminal subdomain"/>
    <property type="match status" value="1"/>
</dbReference>
<dbReference type="Pfam" id="PF01416">
    <property type="entry name" value="PseudoU_synth_1"/>
    <property type="match status" value="1"/>
</dbReference>
<dbReference type="InterPro" id="IPR001406">
    <property type="entry name" value="PsdUridine_synth_TruA"/>
</dbReference>
<dbReference type="Gene3D" id="3.30.70.580">
    <property type="entry name" value="Pseudouridine synthase I, catalytic domain, N-terminal subdomain"/>
    <property type="match status" value="1"/>
</dbReference>
<dbReference type="InterPro" id="IPR020103">
    <property type="entry name" value="PsdUridine_synth_cat_dom_sf"/>
</dbReference>
<evidence type="ECO:0000256" key="13">
    <source>
        <dbReference type="ARBA" id="ARBA00080858"/>
    </source>
</evidence>
<feature type="compositionally biased region" description="Acidic residues" evidence="16">
    <location>
        <begin position="359"/>
        <end position="368"/>
    </location>
</feature>
<comment type="caution">
    <text evidence="18">The sequence shown here is derived from an EMBL/GenBank/DDBJ whole genome shotgun (WGS) entry which is preliminary data.</text>
</comment>
<feature type="compositionally biased region" description="Polar residues" evidence="16">
    <location>
        <begin position="432"/>
        <end position="442"/>
    </location>
</feature>
<sequence>MEDNITPVRRTNDEGGSATKGDHGGKVSHREQRGSNFQRGRGGRGGRGRDQARGNKKSFGARSNDKGGRHKKGDMGRGEYSRSHIDKRKRSDDWKATKRQKTEDGTEDKPDGAFSKEEIEAETRKPKRKVAVMIGYAGSGYKGMQINGDEKTIEGDLFKAFVAAGAISKANADDPKKSSLVRCARTDKGVHAAGNVISLKLIVEDPKIIDIINENLPPQIRVWGMERTNGSFSCYQSCDSRWYEYLIPTFAFLPPHPQSFLGKKLVDSAEKEGVFETFQSRQEDVSSFWTTAEDVYVRPILEKFDLETRAKIMSVIHSEKDESETEKAPKLEQNQDPDPEIKDDSNIETASKGKQTEVTIDETEEGPGLEEFPKRRQDKNTDTEIDGSDMEQSTRRSQTQDANAEMKDALKSQVTKQQVSSDTQMEQEDTGDSQTEQENTINPVEATEPPAPSPRVLTPVEMAIKEVKAAYNTAKKAYRISASRRERVQEALSCYVGTRNFHNYTIQKHFNDASAKRHIRSFKVQPEPVIINDTEWLSLKVHGQSFMMHQIRKMVAMAALVVRCGTPMSIIKESYGPATISIPKAPGLGLLLEAPVFESYNERAVTEFKREKIDFNKYSKEMLEFKQREIYDRIFREEEKDHQYVPPPE</sequence>
<evidence type="ECO:0000256" key="12">
    <source>
        <dbReference type="ARBA" id="ARBA00079072"/>
    </source>
</evidence>
<evidence type="ECO:0000256" key="9">
    <source>
        <dbReference type="ARBA" id="ARBA00036943"/>
    </source>
</evidence>
<feature type="compositionally biased region" description="Polar residues" evidence="16">
    <location>
        <begin position="412"/>
        <end position="424"/>
    </location>
</feature>
<dbReference type="CDD" id="cd02568">
    <property type="entry name" value="PseudoU_synth_PUS1_PUS2"/>
    <property type="match status" value="1"/>
</dbReference>
<comment type="function">
    <text evidence="10">Formation of pseudouridine at positions 27 and 28 in the anticodon stem and loop of transfer RNAs; at positions 34 and 36 of intron-containing precursor tRNA(Ile) and at position 35 in the intron-containing tRNA(Tyr). Catalyzes pseudouridylation at position 44 in U2 snRNA. Also catalyzes pseudouridylation of mRNAs.</text>
</comment>
<gene>
    <name evidence="18" type="ORF">D0Z07_6783</name>
</gene>
<evidence type="ECO:0000256" key="4">
    <source>
        <dbReference type="ARBA" id="ARBA00009375"/>
    </source>
</evidence>
<keyword evidence="5" id="KW-0507">mRNA processing</keyword>
<evidence type="ECO:0000256" key="15">
    <source>
        <dbReference type="PIRSR" id="PIRSR641708-2"/>
    </source>
</evidence>
<dbReference type="PANTHER" id="PTHR11142:SF4">
    <property type="entry name" value="PSEUDOURIDYLATE SYNTHASE 1 HOMOLOG"/>
    <property type="match status" value="1"/>
</dbReference>
<evidence type="ECO:0000256" key="1">
    <source>
        <dbReference type="ARBA" id="ARBA00001166"/>
    </source>
</evidence>
<evidence type="ECO:0000256" key="3">
    <source>
        <dbReference type="ARBA" id="ARBA00004123"/>
    </source>
</evidence>
<evidence type="ECO:0000313" key="18">
    <source>
        <dbReference type="EMBL" id="KAG0647773.1"/>
    </source>
</evidence>
<comment type="catalytic activity">
    <reaction evidence="9">
        <text>a uridine in tRNA = a pseudouridine in tRNA</text>
        <dbReference type="Rhea" id="RHEA:54572"/>
        <dbReference type="Rhea" id="RHEA-COMP:13339"/>
        <dbReference type="Rhea" id="RHEA-COMP:13934"/>
        <dbReference type="ChEBI" id="CHEBI:65314"/>
        <dbReference type="ChEBI" id="CHEBI:65315"/>
    </reaction>
</comment>
<dbReference type="InterPro" id="IPR020097">
    <property type="entry name" value="PsdUridine_synth_TruA_a/b_dom"/>
</dbReference>
<comment type="similarity">
    <text evidence="4">Belongs to the tRNA pseudouridine synthase TruA family.</text>
</comment>
<dbReference type="FunFam" id="3.30.70.660:FF:000002">
    <property type="entry name" value="tRNA pseudouridine synthase"/>
    <property type="match status" value="1"/>
</dbReference>
<feature type="region of interest" description="Disordered" evidence="16">
    <location>
        <begin position="317"/>
        <end position="455"/>
    </location>
</feature>
<feature type="binding site" evidence="15">
    <location>
        <position position="243"/>
    </location>
    <ligand>
        <name>substrate</name>
    </ligand>
</feature>
<dbReference type="GO" id="GO:0003723">
    <property type="term" value="F:RNA binding"/>
    <property type="evidence" value="ECO:0007669"/>
    <property type="project" value="InterPro"/>
</dbReference>
<feature type="region of interest" description="Disordered" evidence="16">
    <location>
        <begin position="1"/>
        <end position="126"/>
    </location>
</feature>
<evidence type="ECO:0000256" key="11">
    <source>
        <dbReference type="ARBA" id="ARBA00073968"/>
    </source>
</evidence>
<dbReference type="GO" id="GO:0031119">
    <property type="term" value="P:tRNA pseudouridine synthesis"/>
    <property type="evidence" value="ECO:0007669"/>
    <property type="project" value="InterPro"/>
</dbReference>
<dbReference type="GO" id="GO:0005634">
    <property type="term" value="C:nucleus"/>
    <property type="evidence" value="ECO:0007669"/>
    <property type="project" value="UniProtKB-SubCell"/>
</dbReference>
<keyword evidence="6" id="KW-0819">tRNA processing</keyword>
<dbReference type="InterPro" id="IPR041708">
    <property type="entry name" value="PUS1/PUS2-like"/>
</dbReference>
<dbReference type="GO" id="GO:0006397">
    <property type="term" value="P:mRNA processing"/>
    <property type="evidence" value="ECO:0007669"/>
    <property type="project" value="UniProtKB-KW"/>
</dbReference>
<evidence type="ECO:0000259" key="17">
    <source>
        <dbReference type="Pfam" id="PF01416"/>
    </source>
</evidence>
<evidence type="ECO:0000256" key="16">
    <source>
        <dbReference type="SAM" id="MobiDB-lite"/>
    </source>
</evidence>
<dbReference type="GO" id="GO:1990481">
    <property type="term" value="P:mRNA pseudouridine synthesis"/>
    <property type="evidence" value="ECO:0007669"/>
    <property type="project" value="TreeGrafter"/>
</dbReference>
<dbReference type="NCBIfam" id="TIGR00071">
    <property type="entry name" value="hisT_truA"/>
    <property type="match status" value="1"/>
</dbReference>
<feature type="domain" description="Pseudouridine synthase I TruA alpha/beta" evidence="17">
    <location>
        <begin position="493"/>
        <end position="596"/>
    </location>
</feature>
<evidence type="ECO:0000256" key="8">
    <source>
        <dbReference type="ARBA" id="ARBA00023242"/>
    </source>
</evidence>
<feature type="compositionally biased region" description="Basic and acidic residues" evidence="16">
    <location>
        <begin position="20"/>
        <end position="33"/>
    </location>
</feature>
<dbReference type="InterPro" id="IPR020095">
    <property type="entry name" value="PsdUridine_synth_TruA_C"/>
</dbReference>
<dbReference type="InterPro" id="IPR020094">
    <property type="entry name" value="TruA/RsuA/RluB/E/F_N"/>
</dbReference>
<keyword evidence="8" id="KW-0539">Nucleus</keyword>
<comment type="subcellular location">
    <subcellularLocation>
        <location evidence="3">Nucleus</location>
    </subcellularLocation>
</comment>
<feature type="active site" description="Nucleophile" evidence="14">
    <location>
        <position position="187"/>
    </location>
</feature>
<dbReference type="GO" id="GO:0009982">
    <property type="term" value="F:pseudouridine synthase activity"/>
    <property type="evidence" value="ECO:0007669"/>
    <property type="project" value="InterPro"/>
</dbReference>
<organism evidence="18 19">
    <name type="scientific">Hyphodiscus hymeniophilus</name>
    <dbReference type="NCBI Taxonomy" id="353542"/>
    <lineage>
        <taxon>Eukaryota</taxon>
        <taxon>Fungi</taxon>
        <taxon>Dikarya</taxon>
        <taxon>Ascomycota</taxon>
        <taxon>Pezizomycotina</taxon>
        <taxon>Leotiomycetes</taxon>
        <taxon>Helotiales</taxon>
        <taxon>Hyphodiscaceae</taxon>
        <taxon>Hyphodiscus</taxon>
    </lineage>
</organism>
<feature type="compositionally biased region" description="Basic and acidic residues" evidence="16">
    <location>
        <begin position="317"/>
        <end position="330"/>
    </location>
</feature>
<protein>
    <recommendedName>
        <fullName evidence="11">tRNA pseudouridine synthase 1</fullName>
    </recommendedName>
    <alternativeName>
        <fullName evidence="12">tRNA pseudouridylate synthase 1</fullName>
    </alternativeName>
    <alternativeName>
        <fullName evidence="13">tRNA-uridine isomerase 1</fullName>
    </alternativeName>
</protein>
<dbReference type="PANTHER" id="PTHR11142">
    <property type="entry name" value="PSEUDOURIDYLATE SYNTHASE"/>
    <property type="match status" value="1"/>
</dbReference>